<dbReference type="PANTHER" id="PTHR34047">
    <property type="entry name" value="NUCLEAR INTRON MATURASE 1, MITOCHONDRIAL-RELATED"/>
    <property type="match status" value="1"/>
</dbReference>
<dbReference type="EMBL" id="QUAE01000045">
    <property type="protein sequence ID" value="REJ05058.1"/>
    <property type="molecule type" value="Genomic_DNA"/>
</dbReference>
<feature type="domain" description="Reverse transcriptase" evidence="1">
    <location>
        <begin position="89"/>
        <end position="352"/>
    </location>
</feature>
<organism evidence="2 3">
    <name type="scientific">Halobacillus trueperi</name>
    <dbReference type="NCBI Taxonomy" id="156205"/>
    <lineage>
        <taxon>Bacteria</taxon>
        <taxon>Bacillati</taxon>
        <taxon>Bacillota</taxon>
        <taxon>Bacilli</taxon>
        <taxon>Bacillales</taxon>
        <taxon>Bacillaceae</taxon>
        <taxon>Halobacillus</taxon>
    </lineage>
</organism>
<dbReference type="EC" id="2.7.7.49" evidence="2"/>
<protein>
    <submittedName>
        <fullName evidence="2">Group II intron reverse transcriptase/maturase</fullName>
        <ecNumber evidence="2">2.7.7.49</ecNumber>
    </submittedName>
</protein>
<gene>
    <name evidence="2" type="primary">ltrA</name>
    <name evidence="2" type="ORF">DYE48_20835</name>
</gene>
<evidence type="ECO:0000313" key="3">
    <source>
        <dbReference type="Proteomes" id="UP000256305"/>
    </source>
</evidence>
<keyword evidence="3" id="KW-1185">Reference proteome</keyword>
<reference evidence="2 3" key="1">
    <citation type="submission" date="2018-08" db="EMBL/GenBank/DDBJ databases">
        <title>Genome sequence of Halobacillus trueperi KCTC 3686.</title>
        <authorList>
            <person name="Cho K.H."/>
            <person name="Kwak M.-J."/>
            <person name="Kim B.-Y."/>
            <person name="Chun J."/>
        </authorList>
    </citation>
    <scope>NUCLEOTIDE SEQUENCE [LARGE SCALE GENOMIC DNA]</scope>
    <source>
        <strain evidence="2 3">KCTC 3686</strain>
    </source>
</reference>
<dbReference type="PANTHER" id="PTHR34047:SF8">
    <property type="entry name" value="PROTEIN YKFC"/>
    <property type="match status" value="1"/>
</dbReference>
<dbReference type="SUPFAM" id="SSF56672">
    <property type="entry name" value="DNA/RNA polymerases"/>
    <property type="match status" value="1"/>
</dbReference>
<proteinExistence type="predicted"/>
<dbReference type="Gene3D" id="1.10.30.50">
    <property type="match status" value="1"/>
</dbReference>
<dbReference type="AlphaFoldDB" id="A0A3E0IWR1"/>
<evidence type="ECO:0000259" key="1">
    <source>
        <dbReference type="PROSITE" id="PS50878"/>
    </source>
</evidence>
<accession>A0A3E0IWR1</accession>
<dbReference type="CDD" id="cd00085">
    <property type="entry name" value="HNHc"/>
    <property type="match status" value="1"/>
</dbReference>
<dbReference type="InterPro" id="IPR003615">
    <property type="entry name" value="HNH_nuc"/>
</dbReference>
<keyword evidence="2" id="KW-0695">RNA-directed DNA polymerase</keyword>
<keyword evidence="2" id="KW-0548">Nucleotidyltransferase</keyword>
<evidence type="ECO:0000313" key="2">
    <source>
        <dbReference type="EMBL" id="REJ05058.1"/>
    </source>
</evidence>
<dbReference type="CDD" id="cd01651">
    <property type="entry name" value="RT_G2_intron"/>
    <property type="match status" value="1"/>
</dbReference>
<dbReference type="PROSITE" id="PS50878">
    <property type="entry name" value="RT_POL"/>
    <property type="match status" value="1"/>
</dbReference>
<dbReference type="InterPro" id="IPR000477">
    <property type="entry name" value="RT_dom"/>
</dbReference>
<dbReference type="InterPro" id="IPR030931">
    <property type="entry name" value="Group_II_RT_mat"/>
</dbReference>
<dbReference type="NCBIfam" id="TIGR04416">
    <property type="entry name" value="group_II_RT_mat"/>
    <property type="match status" value="1"/>
</dbReference>
<dbReference type="GO" id="GO:0003964">
    <property type="term" value="F:RNA-directed DNA polymerase activity"/>
    <property type="evidence" value="ECO:0007669"/>
    <property type="project" value="UniProtKB-KW"/>
</dbReference>
<dbReference type="Proteomes" id="UP000256305">
    <property type="component" value="Unassembled WGS sequence"/>
</dbReference>
<dbReference type="InterPro" id="IPR043502">
    <property type="entry name" value="DNA/RNA_pol_sf"/>
</dbReference>
<dbReference type="InterPro" id="IPR051083">
    <property type="entry name" value="GrpII_Intron_Splice-Mob/Def"/>
</dbReference>
<comment type="caution">
    <text evidence="2">The sequence shown here is derived from an EMBL/GenBank/DDBJ whole genome shotgun (WGS) entry which is preliminary data.</text>
</comment>
<keyword evidence="2" id="KW-0808">Transferase</keyword>
<name>A0A3E0IWR1_9BACI</name>
<dbReference type="RefSeq" id="WP_115825222.1">
    <property type="nucleotide sequence ID" value="NZ_QUAE01000045.1"/>
</dbReference>
<dbReference type="Pfam" id="PF00078">
    <property type="entry name" value="RVT_1"/>
    <property type="match status" value="1"/>
</dbReference>
<sequence length="661" mass="77317">MNEKSEDKVPKDNKNRHSEYYGMQTVFDELYKESNDGKKFKRLMKIITSKDNILLAYRNTKRNKGSYTPSVDKITIETIERMSQDQLLRKIQNRFNNYQPRKVRRRDIPKPDGNTRPLGIPSLWDRLIQQCILQVLEPICEAKFNTRSYGFRPNRSTQHAIADANFKINKTNLTYVVDMDIKGFFDEVNHVKLMRQLWTIGIQDKQLLVILRKILKAPIQLEDGEVSHPTKGTPQGGILSPLLANVNLNEFDWWISDQWETVKTRYSFKYKNQEGRTGRDNRALKKTKLKPMYIVRYADDFKIFTNTRNNAEKIFKAVQMWLEERLKLPISIGKSKVTNLKKRKSEFLGFTLKATKKGKTKTGATKYVAETHMSQKAINTEKAKLTEQIKKIQKTPDSSNCIKEISKYNSMIIGIHNYYEIATHVNLDLKRVGLELLKQMYNRFPKSKPNDKNTNGFTRNGIYKGKDKGLKKYTKRENNYIRYLMKSPILHLADVKNKNPMMKRNSINKYTEEGRKLIHKNLTNVSETELKWLREHPVLIGRATVEYNDNRLSLYVAQSGKCAVTGEQLELLDMHCHHKIPWHKTRDDSYQNLTLIKSEVHKLVHATKTTIIRTLLKSLNLNKKAIEKLDKLRVLVGNNRIFENDLDISNNEVRYTQLTLF</sequence>